<dbReference type="GO" id="GO:0009060">
    <property type="term" value="P:aerobic respiration"/>
    <property type="evidence" value="ECO:0007669"/>
    <property type="project" value="InterPro"/>
</dbReference>
<dbReference type="Proteomes" id="UP000482800">
    <property type="component" value="Unassembled WGS sequence"/>
</dbReference>
<feature type="region of interest" description="Disordered" evidence="4">
    <location>
        <begin position="131"/>
        <end position="172"/>
    </location>
</feature>
<evidence type="ECO:0000256" key="1">
    <source>
        <dbReference type="ARBA" id="ARBA00022660"/>
    </source>
</evidence>
<dbReference type="GO" id="GO:0016020">
    <property type="term" value="C:membrane"/>
    <property type="evidence" value="ECO:0007669"/>
    <property type="project" value="InterPro"/>
</dbReference>
<evidence type="ECO:0000313" key="7">
    <source>
        <dbReference type="EMBL" id="GFJ83782.1"/>
    </source>
</evidence>
<dbReference type="Pfam" id="PF00115">
    <property type="entry name" value="COX1"/>
    <property type="match status" value="1"/>
</dbReference>
<keyword evidence="2" id="KW-0249">Electron transport</keyword>
<comment type="caution">
    <text evidence="7">The sequence shown here is derived from an EMBL/GenBank/DDBJ whole genome shotgun (WGS) entry which is preliminary data.</text>
</comment>
<proteinExistence type="predicted"/>
<organism evidence="7 8">
    <name type="scientific">Phytohabitans houttuyneae</name>
    <dbReference type="NCBI Taxonomy" id="1076126"/>
    <lineage>
        <taxon>Bacteria</taxon>
        <taxon>Bacillati</taxon>
        <taxon>Actinomycetota</taxon>
        <taxon>Actinomycetes</taxon>
        <taxon>Micromonosporales</taxon>
        <taxon>Micromonosporaceae</taxon>
    </lineage>
</organism>
<dbReference type="Gene3D" id="1.20.210.10">
    <property type="entry name" value="Cytochrome c oxidase-like, subunit I domain"/>
    <property type="match status" value="1"/>
</dbReference>
<feature type="domain" description="Cytochrome oxidase subunit I profile" evidence="6">
    <location>
        <begin position="1"/>
        <end position="117"/>
    </location>
</feature>
<reference evidence="7 8" key="1">
    <citation type="submission" date="2020-03" db="EMBL/GenBank/DDBJ databases">
        <title>Whole genome shotgun sequence of Phytohabitans houttuyneae NBRC 108639.</title>
        <authorList>
            <person name="Komaki H."/>
            <person name="Tamura T."/>
        </authorList>
    </citation>
    <scope>NUCLEOTIDE SEQUENCE [LARGE SCALE GENOMIC DNA]</scope>
    <source>
        <strain evidence="7 8">NBRC 108639</strain>
    </source>
</reference>
<evidence type="ECO:0000256" key="2">
    <source>
        <dbReference type="ARBA" id="ARBA00022982"/>
    </source>
</evidence>
<sequence>MTGRMLDERLGKVHFWTMFVGCHMTFLVHHWLGNRGMPRRYADYRQFDGFTLLNTISTIGSFVLGLSTLFLMYNVRKSLRFGEKVEVDDPWGYGNSLEWATSSPPPLRNFDKMPRIRSERPAFGLKFPHLAAGHQSAAGPPEGGAKPLTSESRGGASYQEDTETELDRPHDS</sequence>
<feature type="transmembrane region" description="Helical" evidence="5">
    <location>
        <begin position="52"/>
        <end position="73"/>
    </location>
</feature>
<evidence type="ECO:0000256" key="3">
    <source>
        <dbReference type="ARBA" id="ARBA00025218"/>
    </source>
</evidence>
<dbReference type="PANTHER" id="PTHR10422:SF18">
    <property type="entry name" value="CYTOCHROME C OXIDASE SUBUNIT 1"/>
    <property type="match status" value="1"/>
</dbReference>
<comment type="function">
    <text evidence="3">Cytochrome c oxidase is the component of the respiratory chain that catalyzes the reduction of oxygen to water. Subunits 1-3 form the functional core of the enzyme complex. CO I is the catalytic subunit of the enzyme. Electrons originating in cytochrome c are transferred via the copper A center of subunit 2 and heme A of subunit 1 to the bimetallic center formed by heme A3 and copper B.</text>
</comment>
<keyword evidence="8" id="KW-1185">Reference proteome</keyword>
<keyword evidence="5" id="KW-0472">Membrane</keyword>
<keyword evidence="1" id="KW-0813">Transport</keyword>
<dbReference type="GO" id="GO:0004129">
    <property type="term" value="F:cytochrome-c oxidase activity"/>
    <property type="evidence" value="ECO:0007669"/>
    <property type="project" value="InterPro"/>
</dbReference>
<dbReference type="AlphaFoldDB" id="A0A6V8KF09"/>
<evidence type="ECO:0000313" key="8">
    <source>
        <dbReference type="Proteomes" id="UP000482800"/>
    </source>
</evidence>
<dbReference type="InterPro" id="IPR023616">
    <property type="entry name" value="Cyt_c_oxase-like_su1_dom"/>
</dbReference>
<keyword evidence="5" id="KW-0812">Transmembrane</keyword>
<evidence type="ECO:0000256" key="5">
    <source>
        <dbReference type="SAM" id="Phobius"/>
    </source>
</evidence>
<feature type="transmembrane region" description="Helical" evidence="5">
    <location>
        <begin position="12"/>
        <end position="32"/>
    </location>
</feature>
<dbReference type="GO" id="GO:0022904">
    <property type="term" value="P:respiratory electron transport chain"/>
    <property type="evidence" value="ECO:0007669"/>
    <property type="project" value="TreeGrafter"/>
</dbReference>
<keyword evidence="1" id="KW-0679">Respiratory chain</keyword>
<protein>
    <recommendedName>
        <fullName evidence="6">Cytochrome oxidase subunit I profile domain-containing protein</fullName>
    </recommendedName>
</protein>
<reference evidence="7 8" key="2">
    <citation type="submission" date="2020-03" db="EMBL/GenBank/DDBJ databases">
        <authorList>
            <person name="Ichikawa N."/>
            <person name="Kimura A."/>
            <person name="Kitahashi Y."/>
            <person name="Uohara A."/>
        </authorList>
    </citation>
    <scope>NUCLEOTIDE SEQUENCE [LARGE SCALE GENOMIC DNA]</scope>
    <source>
        <strain evidence="7 8">NBRC 108639</strain>
    </source>
</reference>
<evidence type="ECO:0000256" key="4">
    <source>
        <dbReference type="SAM" id="MobiDB-lite"/>
    </source>
</evidence>
<accession>A0A6V8KF09</accession>
<dbReference type="GO" id="GO:0020037">
    <property type="term" value="F:heme binding"/>
    <property type="evidence" value="ECO:0007669"/>
    <property type="project" value="InterPro"/>
</dbReference>
<dbReference type="InterPro" id="IPR036927">
    <property type="entry name" value="Cyt_c_oxase-like_su1_sf"/>
</dbReference>
<evidence type="ECO:0000259" key="6">
    <source>
        <dbReference type="PROSITE" id="PS50855"/>
    </source>
</evidence>
<dbReference type="PROSITE" id="PS50855">
    <property type="entry name" value="COX1"/>
    <property type="match status" value="1"/>
</dbReference>
<dbReference type="SUPFAM" id="SSF81442">
    <property type="entry name" value="Cytochrome c oxidase subunit I-like"/>
    <property type="match status" value="1"/>
</dbReference>
<dbReference type="InterPro" id="IPR000883">
    <property type="entry name" value="Cyt_C_Oxase_1"/>
</dbReference>
<dbReference type="EMBL" id="BLPF01000003">
    <property type="protein sequence ID" value="GFJ83782.1"/>
    <property type="molecule type" value="Genomic_DNA"/>
</dbReference>
<dbReference type="GO" id="GO:0015990">
    <property type="term" value="P:electron transport coupled proton transport"/>
    <property type="evidence" value="ECO:0007669"/>
    <property type="project" value="TreeGrafter"/>
</dbReference>
<dbReference type="PANTHER" id="PTHR10422">
    <property type="entry name" value="CYTOCHROME C OXIDASE SUBUNIT 1"/>
    <property type="match status" value="1"/>
</dbReference>
<gene>
    <name evidence="7" type="ORF">Phou_079620</name>
</gene>
<name>A0A6V8KF09_9ACTN</name>
<keyword evidence="5" id="KW-1133">Transmembrane helix</keyword>